<name>A0A3M7SBN0_BRAPC</name>
<proteinExistence type="predicted"/>
<evidence type="ECO:0000313" key="1">
    <source>
        <dbReference type="EMBL" id="RNA33206.1"/>
    </source>
</evidence>
<sequence length="105" mass="12025">MESEIITKEVVSKLIDSRKLKNYSSPLESTVKKSSRLRCEIKNQNNYTKLRKILVKWNIEPSVELRTLIWGAHTPPMRAKATLRPIPVLLIGVGYNSDVNIIHVD</sequence>
<dbReference type="EMBL" id="REGN01001668">
    <property type="protein sequence ID" value="RNA33206.1"/>
    <property type="molecule type" value="Genomic_DNA"/>
</dbReference>
<reference evidence="1 2" key="1">
    <citation type="journal article" date="2018" name="Sci. Rep.">
        <title>Genomic signatures of local adaptation to the degree of environmental predictability in rotifers.</title>
        <authorList>
            <person name="Franch-Gras L."/>
            <person name="Hahn C."/>
            <person name="Garcia-Roger E.M."/>
            <person name="Carmona M.J."/>
            <person name="Serra M."/>
            <person name="Gomez A."/>
        </authorList>
    </citation>
    <scope>NUCLEOTIDE SEQUENCE [LARGE SCALE GENOMIC DNA]</scope>
    <source>
        <strain evidence="1">HYR1</strain>
    </source>
</reference>
<evidence type="ECO:0000313" key="2">
    <source>
        <dbReference type="Proteomes" id="UP000276133"/>
    </source>
</evidence>
<comment type="caution">
    <text evidence="1">The sequence shown here is derived from an EMBL/GenBank/DDBJ whole genome shotgun (WGS) entry which is preliminary data.</text>
</comment>
<protein>
    <submittedName>
        <fullName evidence="1">Uncharacterized protein</fullName>
    </submittedName>
</protein>
<dbReference type="AlphaFoldDB" id="A0A3M7SBN0"/>
<dbReference type="Proteomes" id="UP000276133">
    <property type="component" value="Unassembled WGS sequence"/>
</dbReference>
<keyword evidence="2" id="KW-1185">Reference proteome</keyword>
<organism evidence="1 2">
    <name type="scientific">Brachionus plicatilis</name>
    <name type="common">Marine rotifer</name>
    <name type="synonym">Brachionus muelleri</name>
    <dbReference type="NCBI Taxonomy" id="10195"/>
    <lineage>
        <taxon>Eukaryota</taxon>
        <taxon>Metazoa</taxon>
        <taxon>Spiralia</taxon>
        <taxon>Gnathifera</taxon>
        <taxon>Rotifera</taxon>
        <taxon>Eurotatoria</taxon>
        <taxon>Monogononta</taxon>
        <taxon>Pseudotrocha</taxon>
        <taxon>Ploima</taxon>
        <taxon>Brachionidae</taxon>
        <taxon>Brachionus</taxon>
    </lineage>
</organism>
<gene>
    <name evidence="1" type="ORF">BpHYR1_037593</name>
</gene>
<accession>A0A3M7SBN0</accession>